<feature type="DNA-binding region" description="Homeobox" evidence="1">
    <location>
        <begin position="144"/>
        <end position="203"/>
    </location>
</feature>
<feature type="domain" description="Homeobox" evidence="4">
    <location>
        <begin position="142"/>
        <end position="202"/>
    </location>
</feature>
<dbReference type="GO" id="GO:0005634">
    <property type="term" value="C:nucleus"/>
    <property type="evidence" value="ECO:0007669"/>
    <property type="project" value="UniProtKB-SubCell"/>
</dbReference>
<evidence type="ECO:0000256" key="1">
    <source>
        <dbReference type="PROSITE-ProRule" id="PRU00108"/>
    </source>
</evidence>
<evidence type="ECO:0000313" key="5">
    <source>
        <dbReference type="EMBL" id="QPG55755.1"/>
    </source>
</evidence>
<evidence type="ECO:0000259" key="4">
    <source>
        <dbReference type="PROSITE" id="PS50071"/>
    </source>
</evidence>
<evidence type="ECO:0000256" key="3">
    <source>
        <dbReference type="SAM" id="MobiDB-lite"/>
    </source>
</evidence>
<dbReference type="GO" id="GO:0003677">
    <property type="term" value="F:DNA binding"/>
    <property type="evidence" value="ECO:0007669"/>
    <property type="project" value="UniProtKB-UniRule"/>
</dbReference>
<feature type="compositionally biased region" description="Basic and acidic residues" evidence="3">
    <location>
        <begin position="200"/>
        <end position="224"/>
    </location>
</feature>
<dbReference type="SUPFAM" id="SSF46689">
    <property type="entry name" value="Homeodomain-like"/>
    <property type="match status" value="1"/>
</dbReference>
<keyword evidence="1 2" id="KW-0238">DNA-binding</keyword>
<dbReference type="EMBL" id="MT040092">
    <property type="protein sequence ID" value="QPG55755.1"/>
    <property type="molecule type" value="Genomic_DNA"/>
</dbReference>
<proteinExistence type="predicted"/>
<dbReference type="CDD" id="cd00086">
    <property type="entry name" value="homeodomain"/>
    <property type="match status" value="1"/>
</dbReference>
<feature type="region of interest" description="Disordered" evidence="3">
    <location>
        <begin position="199"/>
        <end position="259"/>
    </location>
</feature>
<sequence length="623" mass="67320">MPGESRNDCYGGLIQTSERMSAMLDAWMRQHNLQPSPPALSCPVPELVLASPSPLAGTSHSTTTFALSMLLSEEVTRLRNIVEQQYQQLADELAKGDAHSDCAIGRQCPLLRQIGSALQAVYNQKVSAMTNDLNRLCSRTDLSVDDARRMSDKEYLCVLEFAYGQSPRLNKQDLLSLARATGRSEKQISIWFQNRRARDKTRSVARREPPRTIEELETRLRTERSFVAASTKHQHLPDGTGDGSSDSGSVSSRSPSSSEFNVDDLAKLLEDFHIDDDAQTGARTAPRRALPVQTGSRRLSTSSEDSPIELVTKRPRPSKPRCNPSKAATATVIPEHPYARRPISRIPQRRAAARVVASGQGRAAPSACASTSAGSADGLSLSPGSSSPAEAVSCNRTRRIRKPAPLPIRRPSEIRSRDTSPSSCPSLSSPSTSSSRASSQSSQSYLVLGDMPQTPSADQLYYKDTETGEFVAIAGSRMLNLHDGGASVRTGRLTLAEHGPVVLGSPGQPQFAPDHDPRALSLNLLQHPLHLNPEPAVQATPLLDLPSVPPDFAKKISECAVTSVVSTVLPSLDSLDILAEYGPADAWAPNPAPLDIVNHTYDQSWSTNPAHANDWAHILGVEP</sequence>
<dbReference type="PROSITE" id="PS50071">
    <property type="entry name" value="HOMEOBOX_2"/>
    <property type="match status" value="1"/>
</dbReference>
<dbReference type="InterPro" id="IPR009057">
    <property type="entry name" value="Homeodomain-like_sf"/>
</dbReference>
<protein>
    <submittedName>
        <fullName evidence="5">Homeodomain</fullName>
    </submittedName>
</protein>
<feature type="compositionally biased region" description="Low complexity" evidence="3">
    <location>
        <begin position="419"/>
        <end position="444"/>
    </location>
</feature>
<reference evidence="5" key="1">
    <citation type="submission" date="2020-02" db="EMBL/GenBank/DDBJ databases">
        <title>Organization of mating type of Auricularia cornea.</title>
        <authorList>
            <person name="Li B."/>
            <person name="Huang R."/>
            <person name="Xie B."/>
        </authorList>
    </citation>
    <scope>NUCLEOTIDE SEQUENCE</scope>
    <source>
        <strain evidence="5">B02hd1-2</strain>
    </source>
</reference>
<dbReference type="SMART" id="SM00389">
    <property type="entry name" value="HOX"/>
    <property type="match status" value="1"/>
</dbReference>
<feature type="compositionally biased region" description="Polar residues" evidence="3">
    <location>
        <begin position="293"/>
        <end position="305"/>
    </location>
</feature>
<dbReference type="Gene3D" id="1.10.10.60">
    <property type="entry name" value="Homeodomain-like"/>
    <property type="match status" value="1"/>
</dbReference>
<name>A0A7S9NWR0_9AGAM</name>
<organism evidence="5">
    <name type="scientific">Auricularia cornea</name>
    <dbReference type="NCBI Taxonomy" id="1238391"/>
    <lineage>
        <taxon>Eukaryota</taxon>
        <taxon>Fungi</taxon>
        <taxon>Dikarya</taxon>
        <taxon>Basidiomycota</taxon>
        <taxon>Agaricomycotina</taxon>
        <taxon>Agaricomycetes</taxon>
        <taxon>Auriculariales</taxon>
        <taxon>Auriculariaceae</taxon>
        <taxon>Auricularia</taxon>
    </lineage>
</organism>
<feature type="compositionally biased region" description="Low complexity" evidence="3">
    <location>
        <begin position="243"/>
        <end position="258"/>
    </location>
</feature>
<dbReference type="Pfam" id="PF00046">
    <property type="entry name" value="Homeodomain"/>
    <property type="match status" value="1"/>
</dbReference>
<dbReference type="AlphaFoldDB" id="A0A7S9NWR0"/>
<accession>A0A7S9NWR0</accession>
<feature type="compositionally biased region" description="Low complexity" evidence="3">
    <location>
        <begin position="369"/>
        <end position="389"/>
    </location>
</feature>
<comment type="subcellular location">
    <subcellularLocation>
        <location evidence="1 2">Nucleus</location>
    </subcellularLocation>
</comment>
<dbReference type="InterPro" id="IPR001356">
    <property type="entry name" value="HD"/>
</dbReference>
<evidence type="ECO:0000256" key="2">
    <source>
        <dbReference type="RuleBase" id="RU000682"/>
    </source>
</evidence>
<keyword evidence="1 2" id="KW-0539">Nucleus</keyword>
<feature type="region of interest" description="Disordered" evidence="3">
    <location>
        <begin position="277"/>
        <end position="450"/>
    </location>
</feature>
<keyword evidence="1 2" id="KW-0371">Homeobox</keyword>